<dbReference type="AlphaFoldDB" id="A0A160T8R6"/>
<evidence type="ECO:0000259" key="6">
    <source>
        <dbReference type="PROSITE" id="PS51007"/>
    </source>
</evidence>
<name>A0A160T8R6_9CHLR</name>
<reference evidence="7" key="1">
    <citation type="submission" date="2016-01" db="EMBL/GenBank/DDBJ databases">
        <authorList>
            <person name="Mcilroy J.S."/>
            <person name="Karst M S."/>
            <person name="Albertsen M."/>
        </authorList>
    </citation>
    <scope>NUCLEOTIDE SEQUENCE</scope>
    <source>
        <strain evidence="7">Cfx-K</strain>
    </source>
</reference>
<evidence type="ECO:0000256" key="4">
    <source>
        <dbReference type="PROSITE-ProRule" id="PRU00433"/>
    </source>
</evidence>
<sequence>MRLLLLWLVGLAGLLAACGGAPAAPTPTPDPATLGERTFVQYCVPCHGAAGEGFINALDAPALNADGESHALTDAAILAAIIDGGAASGGNMAPLGDALSAEQEAAVLEFVHSLWSDEQRLAHEDAGGHTPGQ</sequence>
<proteinExistence type="predicted"/>
<dbReference type="PROSITE" id="PS51007">
    <property type="entry name" value="CYTC"/>
    <property type="match status" value="1"/>
</dbReference>
<feature type="signal peptide" evidence="5">
    <location>
        <begin position="1"/>
        <end position="23"/>
    </location>
</feature>
<dbReference type="GO" id="GO:0046872">
    <property type="term" value="F:metal ion binding"/>
    <property type="evidence" value="ECO:0007669"/>
    <property type="project" value="UniProtKB-KW"/>
</dbReference>
<dbReference type="OrthoDB" id="9811395at2"/>
<dbReference type="Pfam" id="PF13442">
    <property type="entry name" value="Cytochrome_CBB3"/>
    <property type="match status" value="1"/>
</dbReference>
<feature type="domain" description="Cytochrome c" evidence="6">
    <location>
        <begin position="30"/>
        <end position="115"/>
    </location>
</feature>
<accession>A0A160T8R6</accession>
<evidence type="ECO:0000313" key="7">
    <source>
        <dbReference type="EMBL" id="CUS06139.1"/>
    </source>
</evidence>
<dbReference type="GO" id="GO:0020037">
    <property type="term" value="F:heme binding"/>
    <property type="evidence" value="ECO:0007669"/>
    <property type="project" value="InterPro"/>
</dbReference>
<feature type="chain" id="PRO_5007820119" description="Cytochrome c domain-containing protein" evidence="5">
    <location>
        <begin position="24"/>
        <end position="133"/>
    </location>
</feature>
<dbReference type="SUPFAM" id="SSF46626">
    <property type="entry name" value="Cytochrome c"/>
    <property type="match status" value="1"/>
</dbReference>
<protein>
    <recommendedName>
        <fullName evidence="6">Cytochrome c domain-containing protein</fullName>
    </recommendedName>
</protein>
<dbReference type="InterPro" id="IPR036909">
    <property type="entry name" value="Cyt_c-like_dom_sf"/>
</dbReference>
<dbReference type="InterPro" id="IPR009056">
    <property type="entry name" value="Cyt_c-like_dom"/>
</dbReference>
<organism evidence="7 8">
    <name type="scientific">Candidatus Promineifilum breve</name>
    <dbReference type="NCBI Taxonomy" id="1806508"/>
    <lineage>
        <taxon>Bacteria</taxon>
        <taxon>Bacillati</taxon>
        <taxon>Chloroflexota</taxon>
        <taxon>Ardenticatenia</taxon>
        <taxon>Candidatus Promineifilales</taxon>
        <taxon>Candidatus Promineifilaceae</taxon>
        <taxon>Candidatus Promineifilum</taxon>
    </lineage>
</organism>
<gene>
    <name evidence="7" type="ORF">CFX0092_B0605</name>
</gene>
<dbReference type="Gene3D" id="1.10.760.10">
    <property type="entry name" value="Cytochrome c-like domain"/>
    <property type="match status" value="1"/>
</dbReference>
<dbReference type="EMBL" id="LN890656">
    <property type="protein sequence ID" value="CUS06139.1"/>
    <property type="molecule type" value="Genomic_DNA"/>
</dbReference>
<evidence type="ECO:0000256" key="3">
    <source>
        <dbReference type="ARBA" id="ARBA00023004"/>
    </source>
</evidence>
<dbReference type="GO" id="GO:0009055">
    <property type="term" value="F:electron transfer activity"/>
    <property type="evidence" value="ECO:0007669"/>
    <property type="project" value="InterPro"/>
</dbReference>
<dbReference type="RefSeq" id="WP_095045455.1">
    <property type="nucleotide sequence ID" value="NZ_LN890656.1"/>
</dbReference>
<evidence type="ECO:0000256" key="5">
    <source>
        <dbReference type="SAM" id="SignalP"/>
    </source>
</evidence>
<keyword evidence="1 4" id="KW-0349">Heme</keyword>
<keyword evidence="3 4" id="KW-0408">Iron</keyword>
<keyword evidence="8" id="KW-1185">Reference proteome</keyword>
<dbReference type="PROSITE" id="PS51257">
    <property type="entry name" value="PROKAR_LIPOPROTEIN"/>
    <property type="match status" value="1"/>
</dbReference>
<keyword evidence="5" id="KW-0732">Signal</keyword>
<evidence type="ECO:0000256" key="2">
    <source>
        <dbReference type="ARBA" id="ARBA00022723"/>
    </source>
</evidence>
<evidence type="ECO:0000313" key="8">
    <source>
        <dbReference type="Proteomes" id="UP000215027"/>
    </source>
</evidence>
<dbReference type="KEGG" id="pbf:CFX0092_B0605"/>
<dbReference type="Proteomes" id="UP000215027">
    <property type="component" value="Chromosome II"/>
</dbReference>
<evidence type="ECO:0000256" key="1">
    <source>
        <dbReference type="ARBA" id="ARBA00022617"/>
    </source>
</evidence>
<keyword evidence="2 4" id="KW-0479">Metal-binding</keyword>